<comment type="caution">
    <text evidence="1">The sequence shown here is derived from an EMBL/GenBank/DDBJ whole genome shotgun (WGS) entry which is preliminary data.</text>
</comment>
<dbReference type="Proteomes" id="UP000093111">
    <property type="component" value="Unassembled WGS sequence"/>
</dbReference>
<sequence length="202" mass="22963">MIAVVEGISAAGKTTWCRTHAPECIVPETFPPDRHHQSSTGLPTAQYWTDWNAKRWADALSVEAGRGVAVCDTDPLKLHYLWSLVQIGEAPKAQWLLQLETTRAAFAARRLGFADLYLVKKIDAAVARLQSDGDTKRLRDKFDLHVRLQEPLIAWYQSLDRVLPECVLWHLPDMLPSRKDGDRRNRYDLEAFDTLILSLPAF</sequence>
<accession>A0A1C7P2M2</accession>
<dbReference type="STRING" id="1612624.ADU59_12430"/>
<proteinExistence type="predicted"/>
<evidence type="ECO:0000313" key="1">
    <source>
        <dbReference type="EMBL" id="OBZ95505.1"/>
    </source>
</evidence>
<protein>
    <submittedName>
        <fullName evidence="1">Uncharacterized protein</fullName>
    </submittedName>
</protein>
<dbReference type="PATRIC" id="fig|1612624.7.peg.4380"/>
<name>A0A1C7P2M2_9HYPH</name>
<dbReference type="RefSeq" id="WP_068954423.1">
    <property type="nucleotide sequence ID" value="NZ_LGLV01000007.1"/>
</dbReference>
<evidence type="ECO:0000313" key="2">
    <source>
        <dbReference type="Proteomes" id="UP000093111"/>
    </source>
</evidence>
<organism evidence="1 2">
    <name type="scientific">Pararhizobium polonicum</name>
    <dbReference type="NCBI Taxonomy" id="1612624"/>
    <lineage>
        <taxon>Bacteria</taxon>
        <taxon>Pseudomonadati</taxon>
        <taxon>Pseudomonadota</taxon>
        <taxon>Alphaproteobacteria</taxon>
        <taxon>Hyphomicrobiales</taxon>
        <taxon>Rhizobiaceae</taxon>
        <taxon>Rhizobium/Agrobacterium group</taxon>
        <taxon>Pararhizobium</taxon>
    </lineage>
</organism>
<gene>
    <name evidence="1" type="ORF">ADU59_12430</name>
</gene>
<reference evidence="1 2" key="1">
    <citation type="journal article" date="2016" name="Syst. Appl. Microbiol.">
        <title>Pararhizobium polonicum sp. nov. isolated from tumors on stone fruit rootstocks.</title>
        <authorList>
            <person name="Pulawska J."/>
            <person name="Kuzmanovic N."/>
            <person name="Willems A."/>
            <person name="Pothier J.F."/>
        </authorList>
    </citation>
    <scope>NUCLEOTIDE SEQUENCE [LARGE SCALE GENOMIC DNA]</scope>
    <source>
        <strain evidence="1 2">F5.1</strain>
    </source>
</reference>
<dbReference type="OrthoDB" id="8281890at2"/>
<keyword evidence="2" id="KW-1185">Reference proteome</keyword>
<dbReference type="EMBL" id="LGLV01000007">
    <property type="protein sequence ID" value="OBZ95505.1"/>
    <property type="molecule type" value="Genomic_DNA"/>
</dbReference>
<dbReference type="AlphaFoldDB" id="A0A1C7P2M2"/>